<evidence type="ECO:0000313" key="3">
    <source>
        <dbReference type="Proteomes" id="UP000541444"/>
    </source>
</evidence>
<gene>
    <name evidence="2" type="ORF">GIB67_034939</name>
</gene>
<dbReference type="Proteomes" id="UP000541444">
    <property type="component" value="Unassembled WGS sequence"/>
</dbReference>
<evidence type="ECO:0000313" key="2">
    <source>
        <dbReference type="EMBL" id="KAF6166388.1"/>
    </source>
</evidence>
<sequence>MIWGGGGSAEEALGAQPTEGDAMTEGNVEASLMSEEPQTEVSPKETVVPIDDTYPPDRSLPLSFKFYRARSIYLVQEPGCLRVHHHAPTWHLKKKPRIVRDLVMLADLDRIIGEEMTLSLDDVQHLIGLSADGDVPITEGSWSLPKLVEIFKKNLYQDEDFFNSMKTGGQGNYLSLVKLVVWDPYRAERRSDHDFNENAFFNGLTSSPNHVEPIYPNRVVRQFARIQLIPKDPKCVEVSGLRTWDGDEPKQYKPKYDWVNVFLKGLWKEWTMEVSGELPNVCEHEQYLMLRDENKALTKECQVLNMENTKLVEDMIIKIGVDASNASLAIELAKYRRECKLLHDINVKLAEQSERQHPKPVPVTCCDSKRRGSASCDLQKKINELVVKYEDVVKRLKEKELFEAWRQAMKKEFHSGELAEEDDPTFIKLFDQYDRFYTIAQQGPEG</sequence>
<organism evidence="2 3">
    <name type="scientific">Kingdonia uniflora</name>
    <dbReference type="NCBI Taxonomy" id="39325"/>
    <lineage>
        <taxon>Eukaryota</taxon>
        <taxon>Viridiplantae</taxon>
        <taxon>Streptophyta</taxon>
        <taxon>Embryophyta</taxon>
        <taxon>Tracheophyta</taxon>
        <taxon>Spermatophyta</taxon>
        <taxon>Magnoliopsida</taxon>
        <taxon>Ranunculales</taxon>
        <taxon>Circaeasteraceae</taxon>
        <taxon>Kingdonia</taxon>
    </lineage>
</organism>
<name>A0A7J7NHL7_9MAGN</name>
<evidence type="ECO:0000256" key="1">
    <source>
        <dbReference type="SAM" id="MobiDB-lite"/>
    </source>
</evidence>
<feature type="region of interest" description="Disordered" evidence="1">
    <location>
        <begin position="1"/>
        <end position="52"/>
    </location>
</feature>
<dbReference type="EMBL" id="JACGCM010000792">
    <property type="protein sequence ID" value="KAF6166388.1"/>
    <property type="molecule type" value="Genomic_DNA"/>
</dbReference>
<accession>A0A7J7NHL7</accession>
<proteinExistence type="predicted"/>
<dbReference type="AlphaFoldDB" id="A0A7J7NHL7"/>
<protein>
    <submittedName>
        <fullName evidence="2">Uncharacterized protein</fullName>
    </submittedName>
</protein>
<keyword evidence="3" id="KW-1185">Reference proteome</keyword>
<comment type="caution">
    <text evidence="2">The sequence shown here is derived from an EMBL/GenBank/DDBJ whole genome shotgun (WGS) entry which is preliminary data.</text>
</comment>
<reference evidence="2 3" key="1">
    <citation type="journal article" date="2020" name="IScience">
        <title>Genome Sequencing of the Endangered Kingdonia uniflora (Circaeasteraceae, Ranunculales) Reveals Potential Mechanisms of Evolutionary Specialization.</title>
        <authorList>
            <person name="Sun Y."/>
            <person name="Deng T."/>
            <person name="Zhang A."/>
            <person name="Moore M.J."/>
            <person name="Landis J.B."/>
            <person name="Lin N."/>
            <person name="Zhang H."/>
            <person name="Zhang X."/>
            <person name="Huang J."/>
            <person name="Zhang X."/>
            <person name="Sun H."/>
            <person name="Wang H."/>
        </authorList>
    </citation>
    <scope>NUCLEOTIDE SEQUENCE [LARGE SCALE GENOMIC DNA]</scope>
    <source>
        <strain evidence="2">TB1705</strain>
        <tissue evidence="2">Leaf</tissue>
    </source>
</reference>
<dbReference type="OrthoDB" id="1733861at2759"/>